<dbReference type="PROSITE" id="PS00218">
    <property type="entry name" value="AMINO_ACID_PERMEASE_1"/>
    <property type="match status" value="1"/>
</dbReference>
<organism evidence="11 13">
    <name type="scientific">Pichia angusta</name>
    <name type="common">Yeast</name>
    <name type="synonym">Hansenula polymorpha</name>
    <dbReference type="NCBI Taxonomy" id="870730"/>
    <lineage>
        <taxon>Eukaryota</taxon>
        <taxon>Fungi</taxon>
        <taxon>Dikarya</taxon>
        <taxon>Ascomycota</taxon>
        <taxon>Saccharomycotina</taxon>
        <taxon>Pichiomycetes</taxon>
        <taxon>Pichiales</taxon>
        <taxon>Pichiaceae</taxon>
        <taxon>Ogataea</taxon>
    </lineage>
</organism>
<dbReference type="Gene3D" id="1.20.1740.10">
    <property type="entry name" value="Amino acid/polyamine transporter I"/>
    <property type="match status" value="1"/>
</dbReference>
<dbReference type="RefSeq" id="XP_043059386.1">
    <property type="nucleotide sequence ID" value="XM_043203687.1"/>
</dbReference>
<feature type="transmembrane region" description="Helical" evidence="9">
    <location>
        <begin position="373"/>
        <end position="395"/>
    </location>
</feature>
<evidence type="ECO:0000256" key="3">
    <source>
        <dbReference type="ARBA" id="ARBA00022448"/>
    </source>
</evidence>
<dbReference type="Pfam" id="PF00324">
    <property type="entry name" value="AA_permease"/>
    <property type="match status" value="1"/>
</dbReference>
<dbReference type="FunFam" id="1.20.1740.10:FF:000006">
    <property type="entry name" value="General amino acid permease"/>
    <property type="match status" value="1"/>
</dbReference>
<feature type="transmembrane region" description="Helical" evidence="9">
    <location>
        <begin position="407"/>
        <end position="434"/>
    </location>
</feature>
<evidence type="ECO:0000256" key="7">
    <source>
        <dbReference type="ARBA" id="ARBA00022989"/>
    </source>
</evidence>
<feature type="transmembrane region" description="Helical" evidence="9">
    <location>
        <begin position="276"/>
        <end position="296"/>
    </location>
</feature>
<keyword evidence="8 9" id="KW-0472">Membrane</keyword>
<dbReference type="GO" id="GO:0005886">
    <property type="term" value="C:plasma membrane"/>
    <property type="evidence" value="ECO:0007669"/>
    <property type="project" value="UniProtKB-SubCell"/>
</dbReference>
<comment type="caution">
    <text evidence="11">The sequence shown here is derived from an EMBL/GenBank/DDBJ whole genome shotgun (WGS) entry which is preliminary data.</text>
</comment>
<feature type="transmembrane region" description="Helical" evidence="9">
    <location>
        <begin position="333"/>
        <end position="352"/>
    </location>
</feature>
<dbReference type="PIRSF" id="PIRSF006060">
    <property type="entry name" value="AA_transporter"/>
    <property type="match status" value="1"/>
</dbReference>
<dbReference type="PRINTS" id="PR00175">
    <property type="entry name" value="NAALASMPORT"/>
</dbReference>
<dbReference type="InterPro" id="IPR004840">
    <property type="entry name" value="Amino_acid_permease_CS"/>
</dbReference>
<evidence type="ECO:0000259" key="10">
    <source>
        <dbReference type="Pfam" id="PF00324"/>
    </source>
</evidence>
<accession>A0AAN6DFQ9</accession>
<dbReference type="InterPro" id="IPR001463">
    <property type="entry name" value="Na/Ala_symport"/>
</dbReference>
<dbReference type="EMBL" id="JAHLUX010000006">
    <property type="protein sequence ID" value="KAG7818132.1"/>
    <property type="molecule type" value="Genomic_DNA"/>
</dbReference>
<keyword evidence="6" id="KW-0029">Amino-acid transport</keyword>
<evidence type="ECO:0000256" key="6">
    <source>
        <dbReference type="ARBA" id="ARBA00022970"/>
    </source>
</evidence>
<comment type="subcellular location">
    <subcellularLocation>
        <location evidence="1">Cell membrane</location>
        <topology evidence="1">Multi-pass membrane protein</topology>
    </subcellularLocation>
</comment>
<keyword evidence="14" id="KW-1185">Reference proteome</keyword>
<dbReference type="PANTHER" id="PTHR43341:SF15">
    <property type="entry name" value="GENERAL AMINO ACID PERMEASE AGP2"/>
    <property type="match status" value="1"/>
</dbReference>
<dbReference type="EMBL" id="JAHLVD010000012">
    <property type="protein sequence ID" value="KAG7846612.1"/>
    <property type="molecule type" value="Genomic_DNA"/>
</dbReference>
<evidence type="ECO:0000256" key="5">
    <source>
        <dbReference type="ARBA" id="ARBA00022692"/>
    </source>
</evidence>
<keyword evidence="4" id="KW-1003">Cell membrane</keyword>
<feature type="transmembrane region" description="Helical" evidence="9">
    <location>
        <begin position="75"/>
        <end position="101"/>
    </location>
</feature>
<evidence type="ECO:0000313" key="13">
    <source>
        <dbReference type="Proteomes" id="UP001196530"/>
    </source>
</evidence>
<feature type="transmembrane region" description="Helical" evidence="9">
    <location>
        <begin position="183"/>
        <end position="206"/>
    </location>
</feature>
<feature type="transmembrane region" description="Helical" evidence="9">
    <location>
        <begin position="49"/>
        <end position="69"/>
    </location>
</feature>
<feature type="transmembrane region" description="Helical" evidence="9">
    <location>
        <begin position="485"/>
        <end position="504"/>
    </location>
</feature>
<evidence type="ECO:0000256" key="8">
    <source>
        <dbReference type="ARBA" id="ARBA00023136"/>
    </source>
</evidence>
<evidence type="ECO:0000313" key="12">
    <source>
        <dbReference type="EMBL" id="KAG7846612.1"/>
    </source>
</evidence>
<dbReference type="InterPro" id="IPR050524">
    <property type="entry name" value="APC_YAT"/>
</dbReference>
<evidence type="ECO:0000313" key="14">
    <source>
        <dbReference type="Proteomes" id="UP001197328"/>
    </source>
</evidence>
<dbReference type="AlphaFoldDB" id="A0AAN6DFQ9"/>
<evidence type="ECO:0000256" key="1">
    <source>
        <dbReference type="ARBA" id="ARBA00004651"/>
    </source>
</evidence>
<keyword evidence="3" id="KW-0813">Transport</keyword>
<reference evidence="11 14" key="1">
    <citation type="journal article" date="2021" name="G3 (Bethesda)">
        <title>Genomic diversity, chromosomal rearrangements, and interspecies hybridization in the ogataea polymorpha species complex.</title>
        <authorList>
            <person name="Hanson S.J."/>
            <person name="Cinneide E.O."/>
            <person name="Salzberg L.I."/>
            <person name="Wolfe K.H."/>
            <person name="McGowan J."/>
            <person name="Fitzpatrick D.A."/>
            <person name="Matlin K."/>
        </authorList>
    </citation>
    <scope>NUCLEOTIDE SEQUENCE</scope>
    <source>
        <strain evidence="12">51-138</strain>
        <strain evidence="11">61-244</strain>
    </source>
</reference>
<dbReference type="Proteomes" id="UP001196530">
    <property type="component" value="Unassembled WGS sequence"/>
</dbReference>
<evidence type="ECO:0000256" key="4">
    <source>
        <dbReference type="ARBA" id="ARBA00022475"/>
    </source>
</evidence>
<evidence type="ECO:0000256" key="9">
    <source>
        <dbReference type="SAM" id="Phobius"/>
    </source>
</evidence>
<gene>
    <name evidence="11" type="ORF">KL928_003133</name>
    <name evidence="12" type="ORF">KL940_004210</name>
</gene>
<keyword evidence="5 9" id="KW-0812">Transmembrane</keyword>
<name>A0AAN6DFQ9_PICAN</name>
<dbReference type="PANTHER" id="PTHR43341">
    <property type="entry name" value="AMINO ACID PERMEASE"/>
    <property type="match status" value="1"/>
</dbReference>
<feature type="transmembrane region" description="Helical" evidence="9">
    <location>
        <begin position="157"/>
        <end position="177"/>
    </location>
</feature>
<dbReference type="InterPro" id="IPR004841">
    <property type="entry name" value="AA-permease/SLC12A_dom"/>
</dbReference>
<feature type="transmembrane region" description="Helical" evidence="9">
    <location>
        <begin position="455"/>
        <end position="479"/>
    </location>
</feature>
<proteinExistence type="inferred from homology"/>
<protein>
    <recommendedName>
        <fullName evidence="10">Amino acid permease/ SLC12A domain-containing protein</fullName>
    </recommendedName>
</protein>
<evidence type="ECO:0000256" key="2">
    <source>
        <dbReference type="ARBA" id="ARBA00006983"/>
    </source>
</evidence>
<comment type="similarity">
    <text evidence="2">Belongs to the amino acid-polyamine-organocation (APC) superfamily. YAT (TC 2.A.3.10) family.</text>
</comment>
<keyword evidence="7 9" id="KW-1133">Transmembrane helix</keyword>
<dbReference type="Proteomes" id="UP001197328">
    <property type="component" value="Unassembled WGS sequence"/>
</dbReference>
<sequence length="551" mass="61471">MGKSFFTKDTTEFKDLSSQTSSDSGSNAFFSATDSYSPKRKLKSRHVQLIAIGGSIGTGLFVTIGTGLVRGGPGSLLIAFTFWTVIILMLTTAIGEIVCYLPTASPFIEMAGRAVDEAAEFASGWNFFLVEALYIPFEITACNTMVHFWRSDYSPGIAFAIQIVLYIAFNIWTVRWYGESEFILSITKLILAIGLLLFTFIVMVGGNPQHDVFGFRNFNISPFAEYVTTGSLGKFEGWLAAWAKAGFVCVGPEYLSMVAGEANNPRKTMRTAFKTVIYRLAIFYIGGSLSVGILVACNNPQLISSVTSGKTDASASPYVIAIQNLNIKVLPHIINVVIILSAFSAGNSYYYCASRQLYSLAKRGFAPRFLCLCNGNGIPIFSVAVTTVFALLSLLQLGKSSAVVLNWIVNLCTGAQLINYGWMTITYIGFYRAVQAQGFDRRSLPYRSWFQPYSIYIVTFFVWIQIFVIGYTVFLPGWWQVSDFLFYYLMIFVNIGLFVFWKLFRRTKFIKSRDVDLVSGLEEVEAHELAIALEKDTQSDKWYDTALSWIL</sequence>
<feature type="domain" description="Amino acid permease/ SLC12A" evidence="10">
    <location>
        <begin position="46"/>
        <end position="509"/>
    </location>
</feature>
<dbReference type="GO" id="GO:0005283">
    <property type="term" value="F:amino acid:sodium symporter activity"/>
    <property type="evidence" value="ECO:0007669"/>
    <property type="project" value="InterPro"/>
</dbReference>
<dbReference type="GeneID" id="66127184"/>
<evidence type="ECO:0000313" key="11">
    <source>
        <dbReference type="EMBL" id="KAG7818132.1"/>
    </source>
</evidence>